<proteinExistence type="predicted"/>
<comment type="caution">
    <text evidence="1">The sequence shown here is derived from an EMBL/GenBank/DDBJ whole genome shotgun (WGS) entry which is preliminary data.</text>
</comment>
<protein>
    <submittedName>
        <fullName evidence="1">Uncharacterized protein</fullName>
    </submittedName>
</protein>
<gene>
    <name evidence="1" type="ORF">GS601_22325</name>
</gene>
<evidence type="ECO:0000313" key="2">
    <source>
        <dbReference type="Proteomes" id="UP000646053"/>
    </source>
</evidence>
<organism evidence="1 2">
    <name type="scientific">Myxacorys almedinensis A</name>
    <dbReference type="NCBI Taxonomy" id="2690445"/>
    <lineage>
        <taxon>Bacteria</taxon>
        <taxon>Bacillati</taxon>
        <taxon>Cyanobacteriota</taxon>
        <taxon>Cyanophyceae</taxon>
        <taxon>Leptolyngbyales</taxon>
        <taxon>Leptolyngbyaceae</taxon>
        <taxon>Myxacorys</taxon>
        <taxon>Myxacorys almedinensis</taxon>
    </lineage>
</organism>
<keyword evidence="2" id="KW-1185">Reference proteome</keyword>
<reference evidence="1" key="1">
    <citation type="submission" date="2019-12" db="EMBL/GenBank/DDBJ databases">
        <title>High-Quality draft genome sequences of three cyanobacteria isolated from the limestone walls of the Old Cathedral of Coimbra.</title>
        <authorList>
            <person name="Tiago I."/>
            <person name="Soares F."/>
            <person name="Portugal A."/>
        </authorList>
    </citation>
    <scope>NUCLEOTIDE SEQUENCE</scope>
    <source>
        <strain evidence="1">A</strain>
    </source>
</reference>
<evidence type="ECO:0000313" key="1">
    <source>
        <dbReference type="EMBL" id="NDJ19980.1"/>
    </source>
</evidence>
<dbReference type="RefSeq" id="WP_162425503.1">
    <property type="nucleotide sequence ID" value="NZ_WVIE01000051.1"/>
</dbReference>
<name>A0A8J7ZDB9_9CYAN</name>
<dbReference type="Proteomes" id="UP000646053">
    <property type="component" value="Unassembled WGS sequence"/>
</dbReference>
<sequence>MTISISRHHFFDIFFEDESTQEQYDPADEFDISWQYPSQFGKGYSRTIDLPAGLGILISHYQLHDDLVIQASERSSSDLLYGCCFMGTRKMRDVHSSNEQNGGVGQYLLMSGGALPSQGVGQYLLMSGGGFAQPNFSNLRKTTFFDC</sequence>
<dbReference type="EMBL" id="WVIE01000051">
    <property type="protein sequence ID" value="NDJ19980.1"/>
    <property type="molecule type" value="Genomic_DNA"/>
</dbReference>
<accession>A0A8J7ZDB9</accession>
<dbReference type="AlphaFoldDB" id="A0A8J7ZDB9"/>